<dbReference type="STRING" id="1666912.Ga0058931_3235"/>
<dbReference type="EMBL" id="FBYC01000004">
    <property type="protein sequence ID" value="CUX83886.1"/>
    <property type="molecule type" value="Genomic_DNA"/>
</dbReference>
<accession>A0A0P7W3M2</accession>
<reference evidence="7 8" key="1">
    <citation type="submission" date="2015-09" db="EMBL/GenBank/DDBJ databases">
        <title>Identification and resolution of microdiversity through metagenomic sequencing of parallel consortia.</title>
        <authorList>
            <person name="Nelson W.C."/>
            <person name="Romine M.F."/>
            <person name="Lindemann S.R."/>
        </authorList>
    </citation>
    <scope>NUCLEOTIDE SEQUENCE [LARGE SCALE GENOMIC DNA]</scope>
    <source>
        <strain evidence="7">HL-91</strain>
    </source>
</reference>
<gene>
    <name evidence="7" type="primary">pleD</name>
    <name evidence="6" type="ORF">Ga0058931_3235</name>
    <name evidence="7" type="ORF">HLUCCA05_05975</name>
</gene>
<evidence type="ECO:0000256" key="1">
    <source>
        <dbReference type="ARBA" id="ARBA00012528"/>
    </source>
</evidence>
<dbReference type="SUPFAM" id="SSF52172">
    <property type="entry name" value="CheY-like"/>
    <property type="match status" value="2"/>
</dbReference>
<dbReference type="PANTHER" id="PTHR45138:SF9">
    <property type="entry name" value="DIGUANYLATE CYCLASE DGCM-RELATED"/>
    <property type="match status" value="1"/>
</dbReference>
<dbReference type="Pfam" id="PF00072">
    <property type="entry name" value="Response_reg"/>
    <property type="match status" value="1"/>
</dbReference>
<dbReference type="Pfam" id="PF00990">
    <property type="entry name" value="GGDEF"/>
    <property type="match status" value="1"/>
</dbReference>
<dbReference type="PROSITE" id="PS50110">
    <property type="entry name" value="RESPONSE_REGULATORY"/>
    <property type="match status" value="1"/>
</dbReference>
<evidence type="ECO:0000256" key="3">
    <source>
        <dbReference type="PROSITE-ProRule" id="PRU00169"/>
    </source>
</evidence>
<sequence>MAGRILIVDDLSLNRTVLRGKLMSACYHAITASGGRAALELARNEKPDLVLLDYHMPDMDGLAVCQALRADPVTRDIPVILFSATADHAHRLGALAAGADDFLAKPLDEAYLLGRIRSLLRSVAHRDEWRRHPNTALQAGLADPAGLFAPQPHLALLTGQPNTFAVWRSTVSAIWPEARLTAATVPDALRLDAQSQVPDLFILSPDALEHAGLHVIAELRSRAATRHAEICLILPPSDRANGAMALDLGAADVLTLPLDRAETRLRLEKVIAHKQLADAQRRTLERQLGLAAFDPLTGLHNRNHALMQLDRAITPDSDSFALLLIDLDHFKEINDRHGHNAGDDILQQVARRMQQDLRKSDILCRYGGEEFLLAMPNTDLATAREVAERLRARIGDAPFQLRNSDLRLRVTASIGVSVHRAPEHPLAGEMLNQLLEGSDRALLRAKHSGRNKVVTARATAVA</sequence>
<reference evidence="6 9" key="2">
    <citation type="submission" date="2016-01" db="EMBL/GenBank/DDBJ databases">
        <authorList>
            <person name="Varghese N."/>
        </authorList>
    </citation>
    <scope>NUCLEOTIDE SEQUENCE [LARGE SCALE GENOMIC DNA]</scope>
    <source>
        <strain evidence="6 9">HL-91</strain>
    </source>
</reference>
<dbReference type="PROSITE" id="PS50887">
    <property type="entry name" value="GGDEF"/>
    <property type="match status" value="1"/>
</dbReference>
<comment type="caution">
    <text evidence="7">The sequence shown here is derived from an EMBL/GenBank/DDBJ whole genome shotgun (WGS) entry which is preliminary data.</text>
</comment>
<dbReference type="GO" id="GO:0052621">
    <property type="term" value="F:diguanylate cyclase activity"/>
    <property type="evidence" value="ECO:0007669"/>
    <property type="project" value="UniProtKB-EC"/>
</dbReference>
<dbReference type="SUPFAM" id="SSF55073">
    <property type="entry name" value="Nucleotide cyclase"/>
    <property type="match status" value="1"/>
</dbReference>
<dbReference type="InterPro" id="IPR029787">
    <property type="entry name" value="Nucleotide_cyclase"/>
</dbReference>
<dbReference type="PATRIC" id="fig|1666912.4.peg.2949"/>
<dbReference type="FunFam" id="3.30.70.270:FF:000001">
    <property type="entry name" value="Diguanylate cyclase domain protein"/>
    <property type="match status" value="1"/>
</dbReference>
<dbReference type="SMART" id="SM00267">
    <property type="entry name" value="GGDEF"/>
    <property type="match status" value="1"/>
</dbReference>
<organism evidence="7 8">
    <name type="scientific">Roseibaca calidilacus</name>
    <dbReference type="NCBI Taxonomy" id="1666912"/>
    <lineage>
        <taxon>Bacteria</taxon>
        <taxon>Pseudomonadati</taxon>
        <taxon>Pseudomonadota</taxon>
        <taxon>Alphaproteobacteria</taxon>
        <taxon>Rhodobacterales</taxon>
        <taxon>Paracoccaceae</taxon>
        <taxon>Roseinatronobacter</taxon>
    </lineage>
</organism>
<dbReference type="NCBIfam" id="TIGR00254">
    <property type="entry name" value="GGDEF"/>
    <property type="match status" value="1"/>
</dbReference>
<feature type="domain" description="Response regulatory" evidence="4">
    <location>
        <begin position="4"/>
        <end position="120"/>
    </location>
</feature>
<dbReference type="InterPro" id="IPR043128">
    <property type="entry name" value="Rev_trsase/Diguanyl_cyclase"/>
</dbReference>
<dbReference type="EMBL" id="LJSG01000016">
    <property type="protein sequence ID" value="KPP90963.1"/>
    <property type="molecule type" value="Genomic_DNA"/>
</dbReference>
<keyword evidence="3" id="KW-0597">Phosphoprotein</keyword>
<dbReference type="InterPro" id="IPR050469">
    <property type="entry name" value="Diguanylate_Cyclase"/>
</dbReference>
<keyword evidence="9" id="KW-1185">Reference proteome</keyword>
<evidence type="ECO:0000259" key="5">
    <source>
        <dbReference type="PROSITE" id="PS50887"/>
    </source>
</evidence>
<dbReference type="CDD" id="cd01949">
    <property type="entry name" value="GGDEF"/>
    <property type="match status" value="1"/>
</dbReference>
<feature type="domain" description="GGDEF" evidence="5">
    <location>
        <begin position="318"/>
        <end position="458"/>
    </location>
</feature>
<dbReference type="AlphaFoldDB" id="A0A0P7W3M2"/>
<dbReference type="InterPro" id="IPR011006">
    <property type="entry name" value="CheY-like_superfamily"/>
</dbReference>
<dbReference type="InterPro" id="IPR000160">
    <property type="entry name" value="GGDEF_dom"/>
</dbReference>
<proteinExistence type="predicted"/>
<dbReference type="GO" id="GO:0000160">
    <property type="term" value="P:phosphorelay signal transduction system"/>
    <property type="evidence" value="ECO:0007669"/>
    <property type="project" value="InterPro"/>
</dbReference>
<evidence type="ECO:0000313" key="9">
    <source>
        <dbReference type="Proteomes" id="UP000182045"/>
    </source>
</evidence>
<dbReference type="Gene3D" id="3.40.50.2300">
    <property type="match status" value="1"/>
</dbReference>
<dbReference type="RefSeq" id="WP_072247286.1">
    <property type="nucleotide sequence ID" value="NZ_FBYC01000004.1"/>
</dbReference>
<evidence type="ECO:0000259" key="4">
    <source>
        <dbReference type="PROSITE" id="PS50110"/>
    </source>
</evidence>
<dbReference type="OrthoDB" id="9812260at2"/>
<dbReference type="InterPro" id="IPR001789">
    <property type="entry name" value="Sig_transdc_resp-reg_receiver"/>
</dbReference>
<evidence type="ECO:0000256" key="2">
    <source>
        <dbReference type="ARBA" id="ARBA00034247"/>
    </source>
</evidence>
<evidence type="ECO:0000313" key="7">
    <source>
        <dbReference type="EMBL" id="KPP90963.1"/>
    </source>
</evidence>
<protein>
    <recommendedName>
        <fullName evidence="1">diguanylate cyclase</fullName>
        <ecNumber evidence="1">2.7.7.65</ecNumber>
    </recommendedName>
</protein>
<dbReference type="Proteomes" id="UP000050413">
    <property type="component" value="Unassembled WGS sequence"/>
</dbReference>
<dbReference type="Gene3D" id="3.30.70.270">
    <property type="match status" value="1"/>
</dbReference>
<dbReference type="SMART" id="SM00448">
    <property type="entry name" value="REC"/>
    <property type="match status" value="1"/>
</dbReference>
<comment type="catalytic activity">
    <reaction evidence="2">
        <text>2 GTP = 3',3'-c-di-GMP + 2 diphosphate</text>
        <dbReference type="Rhea" id="RHEA:24898"/>
        <dbReference type="ChEBI" id="CHEBI:33019"/>
        <dbReference type="ChEBI" id="CHEBI:37565"/>
        <dbReference type="ChEBI" id="CHEBI:58805"/>
        <dbReference type="EC" id="2.7.7.65"/>
    </reaction>
</comment>
<dbReference type="PANTHER" id="PTHR45138">
    <property type="entry name" value="REGULATORY COMPONENTS OF SENSORY TRANSDUCTION SYSTEM"/>
    <property type="match status" value="1"/>
</dbReference>
<feature type="modified residue" description="4-aspartylphosphate" evidence="3">
    <location>
        <position position="53"/>
    </location>
</feature>
<name>A0A0P7W3M2_9RHOB</name>
<dbReference type="EC" id="2.7.7.65" evidence="1"/>
<evidence type="ECO:0000313" key="8">
    <source>
        <dbReference type="Proteomes" id="UP000050413"/>
    </source>
</evidence>
<evidence type="ECO:0000313" key="6">
    <source>
        <dbReference type="EMBL" id="CUX83886.1"/>
    </source>
</evidence>
<dbReference type="Proteomes" id="UP000182045">
    <property type="component" value="Unassembled WGS sequence"/>
</dbReference>